<proteinExistence type="predicted"/>
<keyword evidence="1" id="KW-0802">TPR repeat</keyword>
<sequence>MAQILKILKNHKMNIDEKMVYLEGCGIYYDMVGKNSKAQDYYKKGLMISQKFHRSEALITSLYNIGWIYFKEKKYQRAEIYFRKSLNLVKEGDLFNEGTALLRLGQIEMLKGNLSIAQNYLKRSLKNFQILGFVYWERIALRALSELYILLGRKKKALWFALEADKTELMLNIEPNNSIFLHLYYGELALVEKALKDKRRQIC</sequence>
<dbReference type="Gene3D" id="1.25.40.10">
    <property type="entry name" value="Tetratricopeptide repeat domain"/>
    <property type="match status" value="1"/>
</dbReference>
<dbReference type="AlphaFoldDB" id="A0A7V0Z3X9"/>
<dbReference type="Pfam" id="PF13424">
    <property type="entry name" value="TPR_12"/>
    <property type="match status" value="1"/>
</dbReference>
<comment type="caution">
    <text evidence="2">The sequence shown here is derived from an EMBL/GenBank/DDBJ whole genome shotgun (WGS) entry which is preliminary data.</text>
</comment>
<evidence type="ECO:0000313" key="2">
    <source>
        <dbReference type="EMBL" id="HDY58196.1"/>
    </source>
</evidence>
<feature type="repeat" description="TPR" evidence="1">
    <location>
        <begin position="59"/>
        <end position="92"/>
    </location>
</feature>
<organism evidence="2">
    <name type="scientific">candidate division WOR-3 bacterium</name>
    <dbReference type="NCBI Taxonomy" id="2052148"/>
    <lineage>
        <taxon>Bacteria</taxon>
        <taxon>Bacteria division WOR-3</taxon>
    </lineage>
</organism>
<dbReference type="SMART" id="SM00028">
    <property type="entry name" value="TPR"/>
    <property type="match status" value="3"/>
</dbReference>
<reference evidence="2" key="1">
    <citation type="journal article" date="2020" name="mSystems">
        <title>Genome- and Community-Level Interaction Insights into Carbon Utilization and Element Cycling Functions of Hydrothermarchaeota in Hydrothermal Sediment.</title>
        <authorList>
            <person name="Zhou Z."/>
            <person name="Liu Y."/>
            <person name="Xu W."/>
            <person name="Pan J."/>
            <person name="Luo Z.H."/>
            <person name="Li M."/>
        </authorList>
    </citation>
    <scope>NUCLEOTIDE SEQUENCE [LARGE SCALE GENOMIC DNA]</scope>
    <source>
        <strain evidence="2">SpSt-258</strain>
    </source>
</reference>
<dbReference type="PROSITE" id="PS50005">
    <property type="entry name" value="TPR"/>
    <property type="match status" value="1"/>
</dbReference>
<dbReference type="SUPFAM" id="SSF48452">
    <property type="entry name" value="TPR-like"/>
    <property type="match status" value="1"/>
</dbReference>
<name>A0A7V0Z3X9_UNCW3</name>
<dbReference type="InterPro" id="IPR019734">
    <property type="entry name" value="TPR_rpt"/>
</dbReference>
<protein>
    <submittedName>
        <fullName evidence="2">Tetratricopeptide repeat protein</fullName>
    </submittedName>
</protein>
<accession>A0A7V0Z3X9</accession>
<dbReference type="EMBL" id="DSKY01000003">
    <property type="protein sequence ID" value="HDY58196.1"/>
    <property type="molecule type" value="Genomic_DNA"/>
</dbReference>
<evidence type="ECO:0000256" key="1">
    <source>
        <dbReference type="PROSITE-ProRule" id="PRU00339"/>
    </source>
</evidence>
<dbReference type="InterPro" id="IPR011990">
    <property type="entry name" value="TPR-like_helical_dom_sf"/>
</dbReference>
<gene>
    <name evidence="2" type="ORF">ENP86_01375</name>
</gene>